<dbReference type="InterPro" id="IPR042173">
    <property type="entry name" value="RNase_J_2"/>
</dbReference>
<dbReference type="Gene3D" id="3.10.20.580">
    <property type="match status" value="1"/>
</dbReference>
<sequence length="550" mass="59890">MKPKDELLFLALGGSGEIGMNANLYGCQGKWVMADLGMTFSGGDYPGVDLVFPDLEFIEEREEDLLAIVLTHGHEDHIGALPYLAGDLGVPLYATAFTAGLIARKLEEAGLKDELDLHIIEENTDFAIGPFSFRYVPLAHSIAEGNALLIDTPHGKIFHTGDWKLDDEPLIGTPSTEAELRAIGDAGVLAMVCDSTNVFNPNASGSEGDVRRELSDLIAGIKGRVVVTTFASNVARMDTLGQIAKETKRTVSLAGRSLHRILENAQANGYLMDFPETIDFRDVDSLDRSQTMVIATGGQGETNAALARMASDSHPIKLSAGDTVIFSTKEIPGNEKSIGYLINNLVAKGVNIITEKQFHIHVSGHPGKPELAAMYDWIQPEILVPVHGELRHMTEQARFGEECGIAKTVVQTNGDMIRLAPGDPERVDQVRSGRLILDGDVILPADGQTMNQRRKIAYNGTISVAIALDEQNRRVGNVEIMPFGVPLDEDEDLFLEEADEAVQKLFSRKGVAKTGDINILREDIRLAVRRVATRWTGKKPVVKVLIVEQG</sequence>
<dbReference type="Proteomes" id="UP001302429">
    <property type="component" value="Chromosome"/>
</dbReference>
<dbReference type="EC" id="3.1.-.-" evidence="8"/>
<evidence type="ECO:0000256" key="4">
    <source>
        <dbReference type="ARBA" id="ARBA00022833"/>
    </source>
</evidence>
<dbReference type="SUPFAM" id="SSF56281">
    <property type="entry name" value="Metallo-hydrolase/oxidoreductase"/>
    <property type="match status" value="1"/>
</dbReference>
<dbReference type="InterPro" id="IPR055132">
    <property type="entry name" value="RNase_J_b_CASP"/>
</dbReference>
<dbReference type="InterPro" id="IPR036866">
    <property type="entry name" value="RibonucZ/Hydroxyglut_hydro"/>
</dbReference>
<dbReference type="Gene3D" id="3.60.15.10">
    <property type="entry name" value="Ribonuclease Z/Hydroxyacylglutathione hydrolase-like"/>
    <property type="match status" value="1"/>
</dbReference>
<keyword evidence="4" id="KW-0862">Zinc</keyword>
<reference evidence="8 9" key="1">
    <citation type="submission" date="2023-10" db="EMBL/GenBank/DDBJ databases">
        <title>Complete genome sequence of a Sphingomonadaceae bacterium.</title>
        <authorList>
            <person name="Yan C."/>
        </authorList>
    </citation>
    <scope>NUCLEOTIDE SEQUENCE [LARGE SCALE GENOMIC DNA]</scope>
    <source>
        <strain evidence="8 9">SCSIO 66989</strain>
    </source>
</reference>
<proteinExistence type="predicted"/>
<feature type="domain" description="Metallo-beta-lactamase" evidence="7">
    <location>
        <begin position="19"/>
        <end position="221"/>
    </location>
</feature>
<dbReference type="KEGG" id="acoa:RB602_08660"/>
<keyword evidence="1" id="KW-0540">Nuclease</keyword>
<organism evidence="8 9">
    <name type="scientific">Alterisphingorhabdus coralli</name>
    <dbReference type="NCBI Taxonomy" id="3071408"/>
    <lineage>
        <taxon>Bacteria</taxon>
        <taxon>Pseudomonadati</taxon>
        <taxon>Pseudomonadota</taxon>
        <taxon>Alphaproteobacteria</taxon>
        <taxon>Sphingomonadales</taxon>
        <taxon>Sphingomonadaceae</taxon>
        <taxon>Alterisphingorhabdus (ex Yan et al. 2024)</taxon>
    </lineage>
</organism>
<dbReference type="Pfam" id="PF12706">
    <property type="entry name" value="Lactamase_B_2"/>
    <property type="match status" value="1"/>
</dbReference>
<name>A0AA97F423_9SPHN</name>
<evidence type="ECO:0000259" key="7">
    <source>
        <dbReference type="SMART" id="SM00849"/>
    </source>
</evidence>
<dbReference type="PANTHER" id="PTHR43694:SF1">
    <property type="entry name" value="RIBONUCLEASE J"/>
    <property type="match status" value="1"/>
</dbReference>
<keyword evidence="3 8" id="KW-0378">Hydrolase</keyword>
<keyword evidence="2" id="KW-0479">Metal-binding</keyword>
<evidence type="ECO:0000256" key="6">
    <source>
        <dbReference type="ARBA" id="ARBA00022884"/>
    </source>
</evidence>
<keyword evidence="9" id="KW-1185">Reference proteome</keyword>
<evidence type="ECO:0000256" key="3">
    <source>
        <dbReference type="ARBA" id="ARBA00022801"/>
    </source>
</evidence>
<protein>
    <submittedName>
        <fullName evidence="8">Ribonuclease J</fullName>
        <ecNumber evidence="8">3.1.-.-</ecNumber>
    </submittedName>
</protein>
<dbReference type="PANTHER" id="PTHR43694">
    <property type="entry name" value="RIBONUCLEASE J"/>
    <property type="match status" value="1"/>
</dbReference>
<evidence type="ECO:0000313" key="9">
    <source>
        <dbReference type="Proteomes" id="UP001302429"/>
    </source>
</evidence>
<dbReference type="SMART" id="SM00849">
    <property type="entry name" value="Lactamase_B"/>
    <property type="match status" value="1"/>
</dbReference>
<dbReference type="InterPro" id="IPR001279">
    <property type="entry name" value="Metallo-B-lactamas"/>
</dbReference>
<keyword evidence="6" id="KW-0694">RNA-binding</keyword>
<dbReference type="RefSeq" id="WP_317080162.1">
    <property type="nucleotide sequence ID" value="NZ_CP136594.1"/>
</dbReference>
<evidence type="ECO:0000313" key="8">
    <source>
        <dbReference type="EMBL" id="WOE73934.1"/>
    </source>
</evidence>
<dbReference type="InterPro" id="IPR011108">
    <property type="entry name" value="RMMBL"/>
</dbReference>
<evidence type="ECO:0000256" key="5">
    <source>
        <dbReference type="ARBA" id="ARBA00022839"/>
    </source>
</evidence>
<dbReference type="Gene3D" id="3.40.50.10710">
    <property type="entry name" value="Metallo-hydrolase/oxidoreductase"/>
    <property type="match status" value="1"/>
</dbReference>
<dbReference type="CDD" id="cd07714">
    <property type="entry name" value="RNaseJ_MBL-fold"/>
    <property type="match status" value="1"/>
</dbReference>
<keyword evidence="5" id="KW-0269">Exonuclease</keyword>
<dbReference type="EMBL" id="CP136594">
    <property type="protein sequence ID" value="WOE73934.1"/>
    <property type="molecule type" value="Genomic_DNA"/>
</dbReference>
<dbReference type="Pfam" id="PF17770">
    <property type="entry name" value="RNase_J_C"/>
    <property type="match status" value="1"/>
</dbReference>
<dbReference type="Pfam" id="PF07521">
    <property type="entry name" value="RMMBL"/>
    <property type="match status" value="1"/>
</dbReference>
<dbReference type="Pfam" id="PF22505">
    <property type="entry name" value="RNase_J_b_CASP"/>
    <property type="match status" value="1"/>
</dbReference>
<dbReference type="GO" id="GO:0003723">
    <property type="term" value="F:RNA binding"/>
    <property type="evidence" value="ECO:0007669"/>
    <property type="project" value="UniProtKB-KW"/>
</dbReference>
<evidence type="ECO:0000256" key="2">
    <source>
        <dbReference type="ARBA" id="ARBA00022723"/>
    </source>
</evidence>
<dbReference type="AlphaFoldDB" id="A0AA97F423"/>
<dbReference type="GO" id="GO:0004527">
    <property type="term" value="F:exonuclease activity"/>
    <property type="evidence" value="ECO:0007669"/>
    <property type="project" value="UniProtKB-KW"/>
</dbReference>
<dbReference type="InterPro" id="IPR041636">
    <property type="entry name" value="RNase_J_C"/>
</dbReference>
<dbReference type="GO" id="GO:0046872">
    <property type="term" value="F:metal ion binding"/>
    <property type="evidence" value="ECO:0007669"/>
    <property type="project" value="UniProtKB-KW"/>
</dbReference>
<evidence type="ECO:0000256" key="1">
    <source>
        <dbReference type="ARBA" id="ARBA00022722"/>
    </source>
</evidence>
<accession>A0AA97F423</accession>
<gene>
    <name evidence="8" type="ORF">RB602_08660</name>
</gene>